<sequence length="458" mass="51963">MMSPPTETCAACAKPLPKREYLRCCNCKGVYDIECLNISSKRFYSLYSFNKERKDNWKCLSCVSKLPRTNNLNTPVRTAESEMSSPPTLVVSPENSNVAVRGKPPTKNTQDKNVPEEDSIIMENIMSESLDDTAMDFKLLLGEMKAIRAEMRLFRNSMTDLMTAIKMQSSRIDSIETRISALEDKSKGLQRCEVSTLEETVSQLKSQILERDQDLLANDIQIAGFPETSGENTTHIILAIAKKLCVDLDECDVVSSERTDLSHHAFLSCDLNVKKPKQSSTSITYRPIKDINVIKFNSDVDAVFWEELLCGDVNSSLTAFNAHILYLFDIHAPIKTTYIKCQSYPWITPTIKEMMKLRDKAHAKCKGHNSKGDKKYYKDLKSTVNAALLSEKIAYFRYFINKNSKNAQVLWRNIKKNVIDFNKKDIALPSNLNDPDVINHHFLHVPGSNSNEAFDKDK</sequence>
<gene>
    <name evidence="2" type="ORF">PAPOLLO_LOCUS15973</name>
</gene>
<dbReference type="Proteomes" id="UP000691718">
    <property type="component" value="Unassembled WGS sequence"/>
</dbReference>
<accession>A0A8S3XAQ2</accession>
<protein>
    <submittedName>
        <fullName evidence="2">(apollo) hypothetical protein</fullName>
    </submittedName>
</protein>
<keyword evidence="3" id="KW-1185">Reference proteome</keyword>
<reference evidence="2" key="1">
    <citation type="submission" date="2021-04" db="EMBL/GenBank/DDBJ databases">
        <authorList>
            <person name="Tunstrom K."/>
        </authorList>
    </citation>
    <scope>NUCLEOTIDE SEQUENCE</scope>
</reference>
<dbReference type="EMBL" id="CAJQZP010001057">
    <property type="protein sequence ID" value="CAG5013659.1"/>
    <property type="molecule type" value="Genomic_DNA"/>
</dbReference>
<feature type="compositionally biased region" description="Polar residues" evidence="1">
    <location>
        <begin position="76"/>
        <end position="98"/>
    </location>
</feature>
<dbReference type="AlphaFoldDB" id="A0A8S3XAQ2"/>
<name>A0A8S3XAQ2_PARAO</name>
<proteinExistence type="predicted"/>
<feature type="region of interest" description="Disordered" evidence="1">
    <location>
        <begin position="76"/>
        <end position="113"/>
    </location>
</feature>
<evidence type="ECO:0000313" key="3">
    <source>
        <dbReference type="Proteomes" id="UP000691718"/>
    </source>
</evidence>
<evidence type="ECO:0000313" key="2">
    <source>
        <dbReference type="EMBL" id="CAG5013659.1"/>
    </source>
</evidence>
<dbReference type="OrthoDB" id="7477775at2759"/>
<evidence type="ECO:0000256" key="1">
    <source>
        <dbReference type="SAM" id="MobiDB-lite"/>
    </source>
</evidence>
<organism evidence="2 3">
    <name type="scientific">Parnassius apollo</name>
    <name type="common">Apollo butterfly</name>
    <name type="synonym">Papilio apollo</name>
    <dbReference type="NCBI Taxonomy" id="110799"/>
    <lineage>
        <taxon>Eukaryota</taxon>
        <taxon>Metazoa</taxon>
        <taxon>Ecdysozoa</taxon>
        <taxon>Arthropoda</taxon>
        <taxon>Hexapoda</taxon>
        <taxon>Insecta</taxon>
        <taxon>Pterygota</taxon>
        <taxon>Neoptera</taxon>
        <taxon>Endopterygota</taxon>
        <taxon>Lepidoptera</taxon>
        <taxon>Glossata</taxon>
        <taxon>Ditrysia</taxon>
        <taxon>Papilionoidea</taxon>
        <taxon>Papilionidae</taxon>
        <taxon>Parnassiinae</taxon>
        <taxon>Parnassini</taxon>
        <taxon>Parnassius</taxon>
        <taxon>Parnassius</taxon>
    </lineage>
</organism>
<comment type="caution">
    <text evidence="2">The sequence shown here is derived from an EMBL/GenBank/DDBJ whole genome shotgun (WGS) entry which is preliminary data.</text>
</comment>